<dbReference type="InterPro" id="IPR013283">
    <property type="entry name" value="RLI1"/>
</dbReference>
<evidence type="ECO:0000313" key="2">
    <source>
        <dbReference type="Proteomes" id="UP000676336"/>
    </source>
</evidence>
<proteinExistence type="predicted"/>
<accession>A0A8S3E6E6</accession>
<comment type="caution">
    <text evidence="1">The sequence shown here is derived from an EMBL/GenBank/DDBJ whole genome shotgun (WGS) entry which is preliminary data.</text>
</comment>
<gene>
    <name evidence="1" type="ORF">SMN809_LOCUS58444</name>
</gene>
<feature type="non-terminal residue" evidence="1">
    <location>
        <position position="55"/>
    </location>
</feature>
<dbReference type="EMBL" id="CAJOBI010219129">
    <property type="protein sequence ID" value="CAF5036928.1"/>
    <property type="molecule type" value="Genomic_DNA"/>
</dbReference>
<evidence type="ECO:0000313" key="1">
    <source>
        <dbReference type="EMBL" id="CAF5036928.1"/>
    </source>
</evidence>
<organism evidence="1 2">
    <name type="scientific">Rotaria magnacalcarata</name>
    <dbReference type="NCBI Taxonomy" id="392030"/>
    <lineage>
        <taxon>Eukaryota</taxon>
        <taxon>Metazoa</taxon>
        <taxon>Spiralia</taxon>
        <taxon>Gnathifera</taxon>
        <taxon>Rotifera</taxon>
        <taxon>Eurotatoria</taxon>
        <taxon>Bdelloidea</taxon>
        <taxon>Philodinida</taxon>
        <taxon>Philodinidae</taxon>
        <taxon>Rotaria</taxon>
    </lineage>
</organism>
<protein>
    <submittedName>
        <fullName evidence="1">Uncharacterized protein</fullName>
    </submittedName>
</protein>
<name>A0A8S3E6E6_9BILA</name>
<dbReference type="Proteomes" id="UP000676336">
    <property type="component" value="Unassembled WGS sequence"/>
</dbReference>
<dbReference type="PANTHER" id="PTHR19248">
    <property type="entry name" value="ATP-BINDING TRANSPORT PROTEIN-RELATED"/>
    <property type="match status" value="1"/>
</dbReference>
<sequence length="55" mass="6227">NLKAILKPQYVDQIPRAAQGCVRDLLDKKNELGNQDEITESFDLSNVKDRQIGDL</sequence>
<dbReference type="AlphaFoldDB" id="A0A8S3E6E6"/>
<feature type="non-terminal residue" evidence="1">
    <location>
        <position position="1"/>
    </location>
</feature>
<reference evidence="1" key="1">
    <citation type="submission" date="2021-02" db="EMBL/GenBank/DDBJ databases">
        <authorList>
            <person name="Nowell W R."/>
        </authorList>
    </citation>
    <scope>NUCLEOTIDE SEQUENCE</scope>
</reference>